<keyword evidence="5" id="KW-0798">TonB box</keyword>
<evidence type="ECO:0000256" key="5">
    <source>
        <dbReference type="ARBA" id="ARBA00023077"/>
    </source>
</evidence>
<dbReference type="Proteomes" id="UP001250656">
    <property type="component" value="Unassembled WGS sequence"/>
</dbReference>
<dbReference type="InterPro" id="IPR023996">
    <property type="entry name" value="TonB-dep_OMP_SusC/RagA"/>
</dbReference>
<evidence type="ECO:0000256" key="3">
    <source>
        <dbReference type="ARBA" id="ARBA00022452"/>
    </source>
</evidence>
<sequence length="748" mass="83948">MNDPNSLRETYSNSSFYIIPENFDDPSNFADTDWQEELFRSAPTQRHQLSLSGGTENTRYFASTGYTKQDGILINSDYRLYNLRANLTSDINDRLRVGVNFSGYYSDQNSLDEGKDSPLAYAIYAPPIYPVRNLDGTYGSQVRNRDIWAGDVASPIGIAENITNFTNSNGFIASLYAEYGILENLKYKLSLNGSMDNRRLKYYRPSFVDTDGSRAPKTADARNETWLDKNWLIEHTLNYNTTFSEKHSLNVLAGFTAQKFYFEYARANAQNFPNDAVRTLNAGQIVGGESTESRNSLLSYLGRLNYAYDNRYLLTASIRSDGSSKFGKDNRWGTFPSASVGWRIDQENFMDNVDAVSDLKIRASWGLVGNNKIGDYGSIGLTGSSYYVLNNNLANAVNPNTFANPGLGWETTEQYNLGFDLGLFSNRVRLEADFYRSRSVDLLLDVPVPTLTGYTSQLQNIGEVENKGMEFLLRTENITGDFQWSTNFNISFNKNKVLALGPDGRPIFAGAPSAGNTFITTIGKPIATFYGYIYDGVFLDQEELDASPSLPNDFPGDPRYVDLNGDGMLNADDKTFIGDNQPDFIYGISNDFSYKNLDLNIQLTGSQGAQTFSFFNRMVGIYHGDRNGLIKLTDRWRSESDPGNGYILRANRDPKGLQKEPSSYWVENASFLRIRNVSLGYNFDQQLLERLRMSALRIYVTGQNLYTFTKYPGYDPETSSEGEGLSRGGDYLGYPSARTIMIGLNIGF</sequence>
<comment type="subcellular location">
    <subcellularLocation>
        <location evidence="1 8">Cell outer membrane</location>
        <topology evidence="1 8">Multi-pass membrane protein</topology>
    </subcellularLocation>
</comment>
<keyword evidence="11" id="KW-1185">Reference proteome</keyword>
<dbReference type="Pfam" id="PF00593">
    <property type="entry name" value="TonB_dep_Rec_b-barrel"/>
    <property type="match status" value="1"/>
</dbReference>
<evidence type="ECO:0000256" key="4">
    <source>
        <dbReference type="ARBA" id="ARBA00022692"/>
    </source>
</evidence>
<comment type="caution">
    <text evidence="10">The sequence shown here is derived from an EMBL/GenBank/DDBJ whole genome shotgun (WGS) entry which is preliminary data.</text>
</comment>
<keyword evidence="7 8" id="KW-0998">Cell outer membrane</keyword>
<dbReference type="InterPro" id="IPR036942">
    <property type="entry name" value="Beta-barrel_TonB_sf"/>
</dbReference>
<dbReference type="SUPFAM" id="SSF56935">
    <property type="entry name" value="Porins"/>
    <property type="match status" value="1"/>
</dbReference>
<evidence type="ECO:0000256" key="7">
    <source>
        <dbReference type="ARBA" id="ARBA00023237"/>
    </source>
</evidence>
<accession>A0ABU3L3J8</accession>
<keyword evidence="4 8" id="KW-0812">Transmembrane</keyword>
<keyword evidence="3 8" id="KW-1134">Transmembrane beta strand</keyword>
<dbReference type="PROSITE" id="PS52016">
    <property type="entry name" value="TONB_DEPENDENT_REC_3"/>
    <property type="match status" value="1"/>
</dbReference>
<evidence type="ECO:0000313" key="11">
    <source>
        <dbReference type="Proteomes" id="UP001250656"/>
    </source>
</evidence>
<gene>
    <name evidence="10" type="ORF">RQM65_04985</name>
</gene>
<evidence type="ECO:0000313" key="10">
    <source>
        <dbReference type="EMBL" id="MDT7828017.1"/>
    </source>
</evidence>
<evidence type="ECO:0000256" key="2">
    <source>
        <dbReference type="ARBA" id="ARBA00022448"/>
    </source>
</evidence>
<dbReference type="Gene3D" id="2.40.170.20">
    <property type="entry name" value="TonB-dependent receptor, beta-barrel domain"/>
    <property type="match status" value="1"/>
</dbReference>
<organism evidence="10 11">
    <name type="scientific">Pricia mediterranea</name>
    <dbReference type="NCBI Taxonomy" id="3076079"/>
    <lineage>
        <taxon>Bacteria</taxon>
        <taxon>Pseudomonadati</taxon>
        <taxon>Bacteroidota</taxon>
        <taxon>Flavobacteriia</taxon>
        <taxon>Flavobacteriales</taxon>
        <taxon>Flavobacteriaceae</taxon>
        <taxon>Pricia</taxon>
    </lineage>
</organism>
<dbReference type="EMBL" id="JAVTTP010000001">
    <property type="protein sequence ID" value="MDT7828017.1"/>
    <property type="molecule type" value="Genomic_DNA"/>
</dbReference>
<dbReference type="NCBIfam" id="TIGR04056">
    <property type="entry name" value="OMP_RagA_SusC"/>
    <property type="match status" value="1"/>
</dbReference>
<dbReference type="InterPro" id="IPR000531">
    <property type="entry name" value="Beta-barrel_TonB"/>
</dbReference>
<dbReference type="InterPro" id="IPR039426">
    <property type="entry name" value="TonB-dep_rcpt-like"/>
</dbReference>
<feature type="domain" description="TonB-dependent receptor-like beta-barrel" evidence="9">
    <location>
        <begin position="130"/>
        <end position="550"/>
    </location>
</feature>
<keyword evidence="2 8" id="KW-0813">Transport</keyword>
<dbReference type="RefSeq" id="WP_314016786.1">
    <property type="nucleotide sequence ID" value="NZ_JAVTTP010000001.1"/>
</dbReference>
<evidence type="ECO:0000259" key="9">
    <source>
        <dbReference type="Pfam" id="PF00593"/>
    </source>
</evidence>
<keyword evidence="6 8" id="KW-0472">Membrane</keyword>
<protein>
    <submittedName>
        <fullName evidence="10">SusC/RagA family TonB-linked outer membrane protein</fullName>
    </submittedName>
</protein>
<evidence type="ECO:0000256" key="8">
    <source>
        <dbReference type="PROSITE-ProRule" id="PRU01360"/>
    </source>
</evidence>
<comment type="similarity">
    <text evidence="8">Belongs to the TonB-dependent receptor family.</text>
</comment>
<evidence type="ECO:0000256" key="1">
    <source>
        <dbReference type="ARBA" id="ARBA00004571"/>
    </source>
</evidence>
<evidence type="ECO:0000256" key="6">
    <source>
        <dbReference type="ARBA" id="ARBA00023136"/>
    </source>
</evidence>
<name>A0ABU3L3J8_9FLAO</name>
<reference evidence="10 11" key="1">
    <citation type="submission" date="2023-09" db="EMBL/GenBank/DDBJ databases">
        <title>Novel taxa isolated from Blanes Bay.</title>
        <authorList>
            <person name="Rey-Velasco X."/>
            <person name="Lucena T."/>
        </authorList>
    </citation>
    <scope>NUCLEOTIDE SEQUENCE [LARGE SCALE GENOMIC DNA]</scope>
    <source>
        <strain evidence="10 11">S334</strain>
    </source>
</reference>
<proteinExistence type="inferred from homology"/>